<proteinExistence type="predicted"/>
<keyword evidence="4" id="KW-0378">Hydrolase</keyword>
<dbReference type="InterPro" id="IPR001401">
    <property type="entry name" value="Dynamin_GTPase"/>
</dbReference>
<dbReference type="Pfam" id="PF00350">
    <property type="entry name" value="Dynamin_N"/>
    <property type="match status" value="1"/>
</dbReference>
<feature type="domain" description="GED" evidence="3">
    <location>
        <begin position="552"/>
        <end position="640"/>
    </location>
</feature>
<evidence type="ECO:0000256" key="1">
    <source>
        <dbReference type="ARBA" id="ARBA00022741"/>
    </source>
</evidence>
<keyword evidence="2" id="KW-0342">GTP-binding</keyword>
<dbReference type="Proteomes" id="UP000799770">
    <property type="component" value="Unassembled WGS sequence"/>
</dbReference>
<dbReference type="InterPro" id="IPR000375">
    <property type="entry name" value="Dynamin_stalk"/>
</dbReference>
<dbReference type="GO" id="GO:0006897">
    <property type="term" value="P:endocytosis"/>
    <property type="evidence" value="ECO:0007669"/>
    <property type="project" value="TreeGrafter"/>
</dbReference>
<dbReference type="GO" id="GO:0005525">
    <property type="term" value="F:GTP binding"/>
    <property type="evidence" value="ECO:0007669"/>
    <property type="project" value="InterPro"/>
</dbReference>
<dbReference type="Gene3D" id="1.20.120.1240">
    <property type="entry name" value="Dynamin, middle domain"/>
    <property type="match status" value="1"/>
</dbReference>
<dbReference type="InterPro" id="IPR027417">
    <property type="entry name" value="P-loop_NTPase"/>
</dbReference>
<dbReference type="Gene3D" id="3.40.50.300">
    <property type="entry name" value="P-loop containing nucleotide triphosphate hydrolases"/>
    <property type="match status" value="1"/>
</dbReference>
<dbReference type="PANTHER" id="PTHR11566">
    <property type="entry name" value="DYNAMIN"/>
    <property type="match status" value="1"/>
</dbReference>
<dbReference type="AlphaFoldDB" id="A0A6A5YE37"/>
<gene>
    <name evidence="4" type="ORF">BDV96DRAFT_617918</name>
</gene>
<dbReference type="Pfam" id="PF01031">
    <property type="entry name" value="Dynamin_M"/>
    <property type="match status" value="1"/>
</dbReference>
<dbReference type="GO" id="GO:0008017">
    <property type="term" value="F:microtubule binding"/>
    <property type="evidence" value="ECO:0007669"/>
    <property type="project" value="TreeGrafter"/>
</dbReference>
<evidence type="ECO:0000313" key="5">
    <source>
        <dbReference type="Proteomes" id="UP000799770"/>
    </source>
</evidence>
<keyword evidence="1" id="KW-0547">Nucleotide-binding</keyword>
<dbReference type="OrthoDB" id="415706at2759"/>
<dbReference type="GO" id="GO:0005739">
    <property type="term" value="C:mitochondrion"/>
    <property type="evidence" value="ECO:0007669"/>
    <property type="project" value="TreeGrafter"/>
</dbReference>
<sequence>MELNPPGLADQALLDKMDQLRELNVQSIELPQLVVLGDYLTGFAFLQAPDAATEDRLRGFKQIISKFTNDALVQIIQEANEVMGIRMTTGDTNPGLCTFSNDTLKIEICGPDEEHFTIIDVPGIFRVSSPPFTTDNDVDLVHNMVQSYMENSRTIILAVLPSNMAEKADPGGVRTMGVLTKPDLVTEVASQKAIKDLVLGKGKQLRLGYCVKAFFDKPVWREIAGSGRCGIGSLKIRLRDLHMSITKKEFPYLKADFAKKLEQRRRELESMGLSRTDQSAQRMYLRRLGSKFQAVTQCALNGYYDSEVLFTETPSLKLITAVTKMNEQFANTFWKSGHRRHTSPHWDDEGEAAHALAGYEVPTQDILLRYPELYNIIETDSYECPKPTAFNNDSIMDHIEKVYQLNRGLELGTFSGSILSATFKEQSEKWEQLVLMHVSRSIGLVHDYVSNLLTCICPDKQVRAQLWETVLVEELRKAYIRAMEQARFLLHIERQGRPSTYNHYFNSEVQKKRRKRIEEITESESFFSKGAEVVPVTSFHNVVNKENTQQVREDILDVLTSYYKVSRKRFVDNVCTQVIGHFLLEGDESPLKIFSSELVMGLKDDELDLIAGEDMETRNQRSTLESDIRDLEAAMKVLRI</sequence>
<protein>
    <submittedName>
        <fullName evidence="4">P-loop containing nucleoside triphosphate hydrolase protein</fullName>
    </submittedName>
</protein>
<evidence type="ECO:0000313" key="4">
    <source>
        <dbReference type="EMBL" id="KAF2105170.1"/>
    </source>
</evidence>
<accession>A0A6A5YE37</accession>
<dbReference type="InterPro" id="IPR020850">
    <property type="entry name" value="GED_dom"/>
</dbReference>
<dbReference type="EMBL" id="ML977414">
    <property type="protein sequence ID" value="KAF2105170.1"/>
    <property type="molecule type" value="Genomic_DNA"/>
</dbReference>
<dbReference type="GO" id="GO:0000266">
    <property type="term" value="P:mitochondrial fission"/>
    <property type="evidence" value="ECO:0007669"/>
    <property type="project" value="TreeGrafter"/>
</dbReference>
<dbReference type="PROSITE" id="PS51388">
    <property type="entry name" value="GED"/>
    <property type="match status" value="1"/>
</dbReference>
<dbReference type="PANTHER" id="PTHR11566:SF215">
    <property type="entry name" value="DYNAMIN GTPASE"/>
    <property type="match status" value="1"/>
</dbReference>
<name>A0A6A5YE37_9PLEO</name>
<dbReference type="SUPFAM" id="SSF52540">
    <property type="entry name" value="P-loop containing nucleoside triphosphate hydrolases"/>
    <property type="match status" value="1"/>
</dbReference>
<dbReference type="InterPro" id="IPR045063">
    <property type="entry name" value="Dynamin_N"/>
</dbReference>
<dbReference type="SMART" id="SM00053">
    <property type="entry name" value="DYNc"/>
    <property type="match status" value="1"/>
</dbReference>
<keyword evidence="5" id="KW-1185">Reference proteome</keyword>
<dbReference type="GO" id="GO:0016559">
    <property type="term" value="P:peroxisome fission"/>
    <property type="evidence" value="ECO:0007669"/>
    <property type="project" value="TreeGrafter"/>
</dbReference>
<reference evidence="4" key="1">
    <citation type="journal article" date="2020" name="Stud. Mycol.">
        <title>101 Dothideomycetes genomes: a test case for predicting lifestyles and emergence of pathogens.</title>
        <authorList>
            <person name="Haridas S."/>
            <person name="Albert R."/>
            <person name="Binder M."/>
            <person name="Bloem J."/>
            <person name="Labutti K."/>
            <person name="Salamov A."/>
            <person name="Andreopoulos B."/>
            <person name="Baker S."/>
            <person name="Barry K."/>
            <person name="Bills G."/>
            <person name="Bluhm B."/>
            <person name="Cannon C."/>
            <person name="Castanera R."/>
            <person name="Culley D."/>
            <person name="Daum C."/>
            <person name="Ezra D."/>
            <person name="Gonzalez J."/>
            <person name="Henrissat B."/>
            <person name="Kuo A."/>
            <person name="Liang C."/>
            <person name="Lipzen A."/>
            <person name="Lutzoni F."/>
            <person name="Magnuson J."/>
            <person name="Mondo S."/>
            <person name="Nolan M."/>
            <person name="Ohm R."/>
            <person name="Pangilinan J."/>
            <person name="Park H.-J."/>
            <person name="Ramirez L."/>
            <person name="Alfaro M."/>
            <person name="Sun H."/>
            <person name="Tritt A."/>
            <person name="Yoshinaga Y."/>
            <person name="Zwiers L.-H."/>
            <person name="Turgeon B."/>
            <person name="Goodwin S."/>
            <person name="Spatafora J."/>
            <person name="Crous P."/>
            <person name="Grigoriev I."/>
        </authorList>
    </citation>
    <scope>NUCLEOTIDE SEQUENCE</scope>
    <source>
        <strain evidence="4">CBS 627.86</strain>
    </source>
</reference>
<evidence type="ECO:0000259" key="3">
    <source>
        <dbReference type="PROSITE" id="PS51388"/>
    </source>
</evidence>
<evidence type="ECO:0000256" key="2">
    <source>
        <dbReference type="ARBA" id="ARBA00023134"/>
    </source>
</evidence>
<dbReference type="GO" id="GO:0016020">
    <property type="term" value="C:membrane"/>
    <property type="evidence" value="ECO:0007669"/>
    <property type="project" value="TreeGrafter"/>
</dbReference>
<organism evidence="4 5">
    <name type="scientific">Lophiotrema nucula</name>
    <dbReference type="NCBI Taxonomy" id="690887"/>
    <lineage>
        <taxon>Eukaryota</taxon>
        <taxon>Fungi</taxon>
        <taxon>Dikarya</taxon>
        <taxon>Ascomycota</taxon>
        <taxon>Pezizomycotina</taxon>
        <taxon>Dothideomycetes</taxon>
        <taxon>Pleosporomycetidae</taxon>
        <taxon>Pleosporales</taxon>
        <taxon>Lophiotremataceae</taxon>
        <taxon>Lophiotrema</taxon>
    </lineage>
</organism>
<dbReference type="InterPro" id="IPR022812">
    <property type="entry name" value="Dynamin"/>
</dbReference>
<dbReference type="GO" id="GO:0003924">
    <property type="term" value="F:GTPase activity"/>
    <property type="evidence" value="ECO:0007669"/>
    <property type="project" value="InterPro"/>
</dbReference>
<dbReference type="GO" id="GO:0005874">
    <property type="term" value="C:microtubule"/>
    <property type="evidence" value="ECO:0007669"/>
    <property type="project" value="TreeGrafter"/>
</dbReference>
<dbReference type="GO" id="GO:0048312">
    <property type="term" value="P:intracellular distribution of mitochondria"/>
    <property type="evidence" value="ECO:0007669"/>
    <property type="project" value="TreeGrafter"/>
</dbReference>